<evidence type="ECO:0000256" key="2">
    <source>
        <dbReference type="ARBA" id="ARBA00022670"/>
    </source>
</evidence>
<dbReference type="GO" id="GO:0006508">
    <property type="term" value="P:proteolysis"/>
    <property type="evidence" value="ECO:0007669"/>
    <property type="project" value="UniProtKB-KW"/>
</dbReference>
<dbReference type="GO" id="GO:0005615">
    <property type="term" value="C:extracellular space"/>
    <property type="evidence" value="ECO:0007669"/>
    <property type="project" value="TreeGrafter"/>
</dbReference>
<dbReference type="SUPFAM" id="SSF54897">
    <property type="entry name" value="Protease propeptides/inhibitors"/>
    <property type="match status" value="1"/>
</dbReference>
<dbReference type="FunFam" id="3.40.50.200:FF:000014">
    <property type="entry name" value="Proteinase K"/>
    <property type="match status" value="1"/>
</dbReference>
<dbReference type="PANTHER" id="PTHR43806">
    <property type="entry name" value="PEPTIDASE S8"/>
    <property type="match status" value="1"/>
</dbReference>
<feature type="region of interest" description="Disordered" evidence="8">
    <location>
        <begin position="379"/>
        <end position="399"/>
    </location>
</feature>
<dbReference type="PROSITE" id="PS00136">
    <property type="entry name" value="SUBTILASE_ASP"/>
    <property type="match status" value="1"/>
</dbReference>
<dbReference type="PROSITE" id="PS51892">
    <property type="entry name" value="SUBTILASE"/>
    <property type="match status" value="1"/>
</dbReference>
<dbReference type="InterPro" id="IPR034193">
    <property type="entry name" value="PCSK9_ProteinaseK-like"/>
</dbReference>
<dbReference type="Proteomes" id="UP000199063">
    <property type="component" value="Unassembled WGS sequence"/>
</dbReference>
<dbReference type="STRING" id="1196353.SAMN05444921_107136"/>
<dbReference type="InterPro" id="IPR000209">
    <property type="entry name" value="Peptidase_S8/S53_dom"/>
</dbReference>
<feature type="active site" description="Charge relay system" evidence="5 6">
    <location>
        <position position="345"/>
    </location>
</feature>
<evidence type="ECO:0000259" key="10">
    <source>
        <dbReference type="Pfam" id="PF00082"/>
    </source>
</evidence>
<reference evidence="13" key="1">
    <citation type="submission" date="2016-10" db="EMBL/GenBank/DDBJ databases">
        <authorList>
            <person name="Varghese N."/>
            <person name="Submissions S."/>
        </authorList>
    </citation>
    <scope>NUCLEOTIDE SEQUENCE [LARGE SCALE GENOMIC DNA]</scope>
    <source>
        <strain evidence="13">CGMCC 4.7042</strain>
    </source>
</reference>
<dbReference type="InterPro" id="IPR022398">
    <property type="entry name" value="Peptidase_S8_His-AS"/>
</dbReference>
<protein>
    <submittedName>
        <fullName evidence="12">Serine protease, subtilisin family</fullName>
    </submittedName>
</protein>
<dbReference type="CDD" id="cd04077">
    <property type="entry name" value="Peptidases_S8_PCSK9_ProteinaseK_like"/>
    <property type="match status" value="1"/>
</dbReference>
<gene>
    <name evidence="12" type="ORF">SAMN05444921_107136</name>
</gene>
<dbReference type="PANTHER" id="PTHR43806:SF11">
    <property type="entry name" value="CEREVISIN-RELATED"/>
    <property type="match status" value="1"/>
</dbReference>
<feature type="domain" description="Inhibitor I9" evidence="11">
    <location>
        <begin position="50"/>
        <end position="115"/>
    </location>
</feature>
<evidence type="ECO:0000313" key="13">
    <source>
        <dbReference type="Proteomes" id="UP000199063"/>
    </source>
</evidence>
<evidence type="ECO:0000256" key="6">
    <source>
        <dbReference type="PROSITE-ProRule" id="PRU01240"/>
    </source>
</evidence>
<keyword evidence="13" id="KW-1185">Reference proteome</keyword>
<feature type="chain" id="PRO_5011776080" evidence="9">
    <location>
        <begin position="35"/>
        <end position="399"/>
    </location>
</feature>
<dbReference type="Gene3D" id="3.30.70.80">
    <property type="entry name" value="Peptidase S8 propeptide/proteinase inhibitor I9"/>
    <property type="match status" value="1"/>
</dbReference>
<dbReference type="Gene3D" id="3.40.50.200">
    <property type="entry name" value="Peptidase S8/S53 domain"/>
    <property type="match status" value="1"/>
</dbReference>
<dbReference type="PROSITE" id="PS00138">
    <property type="entry name" value="SUBTILASE_SER"/>
    <property type="match status" value="1"/>
</dbReference>
<dbReference type="PRINTS" id="PR00723">
    <property type="entry name" value="SUBTILISIN"/>
</dbReference>
<proteinExistence type="inferred from homology"/>
<evidence type="ECO:0000256" key="8">
    <source>
        <dbReference type="SAM" id="MobiDB-lite"/>
    </source>
</evidence>
<dbReference type="SUPFAM" id="SSF52743">
    <property type="entry name" value="Subtilisin-like"/>
    <property type="match status" value="1"/>
</dbReference>
<evidence type="ECO:0000256" key="3">
    <source>
        <dbReference type="ARBA" id="ARBA00022801"/>
    </source>
</evidence>
<keyword evidence="3 6" id="KW-0378">Hydrolase</keyword>
<dbReference type="PROSITE" id="PS00137">
    <property type="entry name" value="SUBTILASE_HIS"/>
    <property type="match status" value="1"/>
</dbReference>
<dbReference type="EMBL" id="FNHI01000007">
    <property type="protein sequence ID" value="SDM36840.1"/>
    <property type="molecule type" value="Genomic_DNA"/>
</dbReference>
<dbReference type="InterPro" id="IPR023828">
    <property type="entry name" value="Peptidase_S8_Ser-AS"/>
</dbReference>
<dbReference type="GO" id="GO:0004252">
    <property type="term" value="F:serine-type endopeptidase activity"/>
    <property type="evidence" value="ECO:0007669"/>
    <property type="project" value="UniProtKB-UniRule"/>
</dbReference>
<name>A0A1G9SNF8_9ACTN</name>
<accession>A0A1G9SNF8</accession>
<keyword evidence="4 6" id="KW-0720">Serine protease</keyword>
<feature type="active site" description="Charge relay system" evidence="5 6">
    <location>
        <position position="155"/>
    </location>
</feature>
<feature type="compositionally biased region" description="Polar residues" evidence="8">
    <location>
        <begin position="379"/>
        <end position="391"/>
    </location>
</feature>
<evidence type="ECO:0000256" key="1">
    <source>
        <dbReference type="ARBA" id="ARBA00011073"/>
    </source>
</evidence>
<evidence type="ECO:0000256" key="7">
    <source>
        <dbReference type="RuleBase" id="RU003355"/>
    </source>
</evidence>
<evidence type="ECO:0000256" key="4">
    <source>
        <dbReference type="ARBA" id="ARBA00022825"/>
    </source>
</evidence>
<dbReference type="InterPro" id="IPR037045">
    <property type="entry name" value="S8pro/Inhibitor_I9_sf"/>
</dbReference>
<dbReference type="AlphaFoldDB" id="A0A1G9SNF8"/>
<keyword evidence="2 6" id="KW-0645">Protease</keyword>
<evidence type="ECO:0000256" key="5">
    <source>
        <dbReference type="PIRSR" id="PIRSR615500-1"/>
    </source>
</evidence>
<organism evidence="12 13">
    <name type="scientific">Streptomyces wuyuanensis</name>
    <dbReference type="NCBI Taxonomy" id="1196353"/>
    <lineage>
        <taxon>Bacteria</taxon>
        <taxon>Bacillati</taxon>
        <taxon>Actinomycetota</taxon>
        <taxon>Actinomycetes</taxon>
        <taxon>Kitasatosporales</taxon>
        <taxon>Streptomycetaceae</taxon>
        <taxon>Streptomyces</taxon>
    </lineage>
</organism>
<keyword evidence="9" id="KW-0732">Signal</keyword>
<dbReference type="InterPro" id="IPR023827">
    <property type="entry name" value="Peptidase_S8_Asp-AS"/>
</dbReference>
<feature type="signal peptide" evidence="9">
    <location>
        <begin position="1"/>
        <end position="34"/>
    </location>
</feature>
<dbReference type="InterPro" id="IPR015500">
    <property type="entry name" value="Peptidase_S8_subtilisin-rel"/>
</dbReference>
<dbReference type="InterPro" id="IPR050131">
    <property type="entry name" value="Peptidase_S8_subtilisin-like"/>
</dbReference>
<dbReference type="InterPro" id="IPR036852">
    <property type="entry name" value="Peptidase_S8/S53_dom_sf"/>
</dbReference>
<comment type="similarity">
    <text evidence="1 6 7">Belongs to the peptidase S8 family.</text>
</comment>
<dbReference type="Pfam" id="PF05922">
    <property type="entry name" value="Inhibitor_I9"/>
    <property type="match status" value="1"/>
</dbReference>
<feature type="active site" description="Charge relay system" evidence="5 6">
    <location>
        <position position="188"/>
    </location>
</feature>
<sequence length="399" mass="41125">MRFTARRSIRMGALLPAVVVAAGLQFAVTPTAHSAPLGDLRLAPTATAVHNSWIVVLKDGGTRVSELTADEDVTPKHVFRSVLNGFSASMSKAKAERLAADPRVAYVEQNSVIRLNETQTNATWGLDRVDQRDLPLSTTYTHDTTASNVNAYIIDTGIRTSHGEFGGRASVGTDTVGDGQNGQDCQGHGTHVAGTVGGKSYGVAKGVNLIAVRVLGCDGSGTTEGVIAGVDWVTANAAKPAVANMSLGGSASAALDNAVKRSIASGVSYSIAAGNGILIGIPVNACNYSPARVPEAITVGATDRTDRRASFSNFGSCLDLFAPGVDITSAWKDSDNATNTISGTSMATPHTAGVAALYLADHPTASPAQVRDALVNNATSGKVTDPRTGSPNKLLHSLF</sequence>
<dbReference type="Pfam" id="PF00082">
    <property type="entry name" value="Peptidase_S8"/>
    <property type="match status" value="1"/>
</dbReference>
<evidence type="ECO:0000313" key="12">
    <source>
        <dbReference type="EMBL" id="SDM36840.1"/>
    </source>
</evidence>
<evidence type="ECO:0000259" key="11">
    <source>
        <dbReference type="Pfam" id="PF05922"/>
    </source>
</evidence>
<dbReference type="InterPro" id="IPR010259">
    <property type="entry name" value="S8pro/Inhibitor_I9"/>
</dbReference>
<feature type="domain" description="Peptidase S8/S53" evidence="10">
    <location>
        <begin position="153"/>
        <end position="382"/>
    </location>
</feature>
<evidence type="ECO:0000256" key="9">
    <source>
        <dbReference type="SAM" id="SignalP"/>
    </source>
</evidence>